<accession>A0A8H9LX31</accession>
<proteinExistence type="predicted"/>
<reference evidence="1 2" key="1">
    <citation type="journal article" date="2014" name="Int. J. Syst. Evol. Microbiol.">
        <title>Complete genome sequence of Corynebacterium casei LMG S-19264T (=DSM 44701T), isolated from a smear-ripened cheese.</title>
        <authorList>
            <consortium name="US DOE Joint Genome Institute (JGI-PGF)"/>
            <person name="Walter F."/>
            <person name="Albersmeier A."/>
            <person name="Kalinowski J."/>
            <person name="Ruckert C."/>
        </authorList>
    </citation>
    <scope>NUCLEOTIDE SEQUENCE [LARGE SCALE GENOMIC DNA]</scope>
    <source>
        <strain evidence="1 2">JCM 4434</strain>
    </source>
</reference>
<name>A0A8H9LX31_KITAU</name>
<protein>
    <submittedName>
        <fullName evidence="1">Uncharacterized protein</fullName>
    </submittedName>
</protein>
<dbReference type="Proteomes" id="UP000610124">
    <property type="component" value="Unassembled WGS sequence"/>
</dbReference>
<comment type="caution">
    <text evidence="1">The sequence shown here is derived from an EMBL/GenBank/DDBJ whole genome shotgun (WGS) entry which is preliminary data.</text>
</comment>
<evidence type="ECO:0000313" key="2">
    <source>
        <dbReference type="Proteomes" id="UP000610124"/>
    </source>
</evidence>
<dbReference type="RefSeq" id="WP_305953132.1">
    <property type="nucleotide sequence ID" value="NZ_BMUB01000021.1"/>
</dbReference>
<gene>
    <name evidence="1" type="ORF">GCM10010502_60910</name>
</gene>
<evidence type="ECO:0000313" key="1">
    <source>
        <dbReference type="EMBL" id="GGU98448.1"/>
    </source>
</evidence>
<dbReference type="GeneID" id="97489039"/>
<dbReference type="AlphaFoldDB" id="A0A8H9LX31"/>
<sequence>MQIPGGPPGHDHEVLSMSLAKKATKSTLSCRSTANPRRTTLASVEDFSKIPGARKPEDVVTYGTELPAVTANPRRTQLMVAPVVTVRD</sequence>
<dbReference type="EMBL" id="BMUB01000021">
    <property type="protein sequence ID" value="GGU98448.1"/>
    <property type="molecule type" value="Genomic_DNA"/>
</dbReference>
<organism evidence="1 2">
    <name type="scientific">Kitasatospora aureofaciens</name>
    <name type="common">Streptomyces aureofaciens</name>
    <dbReference type="NCBI Taxonomy" id="1894"/>
    <lineage>
        <taxon>Bacteria</taxon>
        <taxon>Bacillati</taxon>
        <taxon>Actinomycetota</taxon>
        <taxon>Actinomycetes</taxon>
        <taxon>Kitasatosporales</taxon>
        <taxon>Streptomycetaceae</taxon>
        <taxon>Kitasatospora</taxon>
    </lineage>
</organism>